<keyword evidence="3" id="KW-1185">Reference proteome</keyword>
<dbReference type="GO" id="GO:0032259">
    <property type="term" value="P:methylation"/>
    <property type="evidence" value="ECO:0007669"/>
    <property type="project" value="UniProtKB-KW"/>
</dbReference>
<dbReference type="InterPro" id="IPR029063">
    <property type="entry name" value="SAM-dependent_MTases_sf"/>
</dbReference>
<dbReference type="GO" id="GO:0008168">
    <property type="term" value="F:methyltransferase activity"/>
    <property type="evidence" value="ECO:0007669"/>
    <property type="project" value="UniProtKB-KW"/>
</dbReference>
<dbReference type="PANTHER" id="PTHR43861:SF1">
    <property type="entry name" value="TRANS-ACONITATE 2-METHYLTRANSFERASE"/>
    <property type="match status" value="1"/>
</dbReference>
<dbReference type="CDD" id="cd02440">
    <property type="entry name" value="AdoMet_MTases"/>
    <property type="match status" value="1"/>
</dbReference>
<accession>A0ABU2JV78</accession>
<feature type="domain" description="Methyltransferase type 11" evidence="1">
    <location>
        <begin position="63"/>
        <end position="161"/>
    </location>
</feature>
<evidence type="ECO:0000313" key="3">
    <source>
        <dbReference type="Proteomes" id="UP001183410"/>
    </source>
</evidence>
<proteinExistence type="predicted"/>
<dbReference type="EMBL" id="JAVREO010000012">
    <property type="protein sequence ID" value="MDT0268656.1"/>
    <property type="molecule type" value="Genomic_DNA"/>
</dbReference>
<dbReference type="Gene3D" id="3.40.50.150">
    <property type="entry name" value="Vaccinia Virus protein VP39"/>
    <property type="match status" value="1"/>
</dbReference>
<gene>
    <name evidence="2" type="ORF">RM844_20430</name>
</gene>
<dbReference type="PANTHER" id="PTHR43861">
    <property type="entry name" value="TRANS-ACONITATE 2-METHYLTRANSFERASE-RELATED"/>
    <property type="match status" value="1"/>
</dbReference>
<protein>
    <submittedName>
        <fullName evidence="2">Methyltransferase domain-containing protein</fullName>
    </submittedName>
</protein>
<dbReference type="Proteomes" id="UP001183410">
    <property type="component" value="Unassembled WGS sequence"/>
</dbReference>
<dbReference type="InterPro" id="IPR013216">
    <property type="entry name" value="Methyltransf_11"/>
</dbReference>
<dbReference type="RefSeq" id="WP_311668743.1">
    <property type="nucleotide sequence ID" value="NZ_JAVREO010000012.1"/>
</dbReference>
<keyword evidence="2" id="KW-0808">Transferase</keyword>
<dbReference type="SUPFAM" id="SSF53335">
    <property type="entry name" value="S-adenosyl-L-methionine-dependent methyltransferases"/>
    <property type="match status" value="1"/>
</dbReference>
<sequence>MTHSMAAPPEQFHFGLDYIREHFGSNVALATQQMTHNLYRTNLLPLVDHIFESLELTGRESLLDVGCGNGFVLRDIVSRMRDGGRVTALDISPAMLDLARRNVTVAWVPLEFTEGDAYDLSRFADGAFDRVMANFIFHYVDRPHDVLAELRRVTAVGGRALVTIEARHSMPEMYGMHFEAMERVGFPAEFIARLPRGRRGVMTLDNTAEYVTEHFDIVDERPYRDALRFTSPKPFMDFYVAGHRYCGALAKAGDEIPKELFDALHADVEGQVAARIARHGHFELTKRNSVFVCS</sequence>
<organism evidence="2 3">
    <name type="scientific">Streptomyces chisholmiae</name>
    <dbReference type="NCBI Taxonomy" id="3075540"/>
    <lineage>
        <taxon>Bacteria</taxon>
        <taxon>Bacillati</taxon>
        <taxon>Actinomycetota</taxon>
        <taxon>Actinomycetes</taxon>
        <taxon>Kitasatosporales</taxon>
        <taxon>Streptomycetaceae</taxon>
        <taxon>Streptomyces</taxon>
    </lineage>
</organism>
<dbReference type="Pfam" id="PF08241">
    <property type="entry name" value="Methyltransf_11"/>
    <property type="match status" value="1"/>
</dbReference>
<reference evidence="3" key="1">
    <citation type="submission" date="2023-07" db="EMBL/GenBank/DDBJ databases">
        <title>30 novel species of actinomycetes from the DSMZ collection.</title>
        <authorList>
            <person name="Nouioui I."/>
        </authorList>
    </citation>
    <scope>NUCLEOTIDE SEQUENCE [LARGE SCALE GENOMIC DNA]</scope>
    <source>
        <strain evidence="3">DSM 44915</strain>
    </source>
</reference>
<name>A0ABU2JV78_9ACTN</name>
<evidence type="ECO:0000313" key="2">
    <source>
        <dbReference type="EMBL" id="MDT0268656.1"/>
    </source>
</evidence>
<evidence type="ECO:0000259" key="1">
    <source>
        <dbReference type="Pfam" id="PF08241"/>
    </source>
</evidence>
<comment type="caution">
    <text evidence="2">The sequence shown here is derived from an EMBL/GenBank/DDBJ whole genome shotgun (WGS) entry which is preliminary data.</text>
</comment>
<keyword evidence="2" id="KW-0489">Methyltransferase</keyword>